<evidence type="ECO:0000313" key="2">
    <source>
        <dbReference type="Proteomes" id="UP001576774"/>
    </source>
</evidence>
<dbReference type="EMBL" id="JBHFNQ010000201">
    <property type="protein sequence ID" value="MFB2880321.1"/>
    <property type="molecule type" value="Genomic_DNA"/>
</dbReference>
<dbReference type="Proteomes" id="UP001576774">
    <property type="component" value="Unassembled WGS sequence"/>
</dbReference>
<reference evidence="1 2" key="1">
    <citation type="submission" date="2024-09" db="EMBL/GenBank/DDBJ databases">
        <title>Floridaenema gen nov. (Aerosakkonemataceae, Aerosakkonematales ord. nov., Cyanobacteria) from benthic tropical and subtropical fresh waters, with the description of four new species.</title>
        <authorList>
            <person name="Moretto J.A."/>
            <person name="Berthold D.E."/>
            <person name="Lefler F.W."/>
            <person name="Huang I.-S."/>
            <person name="Laughinghouse H. IV."/>
        </authorList>
    </citation>
    <scope>NUCLEOTIDE SEQUENCE [LARGE SCALE GENOMIC DNA]</scope>
    <source>
        <strain evidence="1 2">BLCC-F46</strain>
    </source>
</reference>
<name>A0ABV4XBZ8_9CYAN</name>
<keyword evidence="2" id="KW-1185">Reference proteome</keyword>
<dbReference type="RefSeq" id="WP_413273338.1">
    <property type="nucleotide sequence ID" value="NZ_JBHFNQ010000201.1"/>
</dbReference>
<accession>A0ABV4XBZ8</accession>
<proteinExistence type="predicted"/>
<sequence length="96" mass="10787">MQAYKLKGKVDDAGNLAVTESVKMPPGDVEIIVLQTVSAVEHNQSDKNESSVAKPKRKVLCRVEAFRDLFENTEPAPPDFDPDEARWEALKEKYNL</sequence>
<gene>
    <name evidence="1" type="ORF">ACE1CC_26035</name>
</gene>
<protein>
    <submittedName>
        <fullName evidence="1">Uncharacterized protein</fullName>
    </submittedName>
</protein>
<organism evidence="1 2">
    <name type="scientific">Floridaenema aerugineum BLCC-F46</name>
    <dbReference type="NCBI Taxonomy" id="3153654"/>
    <lineage>
        <taxon>Bacteria</taxon>
        <taxon>Bacillati</taxon>
        <taxon>Cyanobacteriota</taxon>
        <taxon>Cyanophyceae</taxon>
        <taxon>Oscillatoriophycideae</taxon>
        <taxon>Aerosakkonematales</taxon>
        <taxon>Aerosakkonemataceae</taxon>
        <taxon>Floridanema</taxon>
        <taxon>Floridanema aerugineum</taxon>
    </lineage>
</organism>
<evidence type="ECO:0000313" key="1">
    <source>
        <dbReference type="EMBL" id="MFB2880321.1"/>
    </source>
</evidence>
<comment type="caution">
    <text evidence="1">The sequence shown here is derived from an EMBL/GenBank/DDBJ whole genome shotgun (WGS) entry which is preliminary data.</text>
</comment>